<dbReference type="EMBL" id="FXAU01000002">
    <property type="protein sequence ID" value="SMG20696.1"/>
    <property type="molecule type" value="Genomic_DNA"/>
</dbReference>
<accession>A0A1X7J086</accession>
<evidence type="ECO:0000313" key="2">
    <source>
        <dbReference type="Proteomes" id="UP000192980"/>
    </source>
</evidence>
<name>A0A1X7J086_9SPHI</name>
<keyword evidence="2" id="KW-1185">Reference proteome</keyword>
<proteinExistence type="predicted"/>
<reference evidence="1 2" key="1">
    <citation type="submission" date="2017-04" db="EMBL/GenBank/DDBJ databases">
        <authorList>
            <person name="Afonso C.L."/>
            <person name="Miller P.J."/>
            <person name="Scott M.A."/>
            <person name="Spackman E."/>
            <person name="Goraichik I."/>
            <person name="Dimitrov K.M."/>
            <person name="Suarez D.L."/>
            <person name="Swayne D.E."/>
        </authorList>
    </citation>
    <scope>NUCLEOTIDE SEQUENCE [LARGE SCALE GENOMIC DNA]</scope>
    <source>
        <strain evidence="1 2">DSM 22418</strain>
    </source>
</reference>
<dbReference type="AlphaFoldDB" id="A0A1X7J086"/>
<dbReference type="Proteomes" id="UP000192980">
    <property type="component" value="Unassembled WGS sequence"/>
</dbReference>
<evidence type="ECO:0000313" key="1">
    <source>
        <dbReference type="EMBL" id="SMG20696.1"/>
    </source>
</evidence>
<sequence>MKILTLFLSTLLSILHVSAQTKDSTFLYKIMPHNVKIQHAGNIGMFSVGFGYQSPNKKWKGDFMYGIVPPKYADKAIHSITLKGKFAPINKTYTPDVSVNWLNTGLWVSRALGSKYFRGLPDYYDDGYYYFSTAMHIGVFVGSEVKYKKIGFYYEVGTTEKHIINYVKNTGSIQLNAIFNIGMGLVYHLK</sequence>
<dbReference type="RefSeq" id="WP_085472136.1">
    <property type="nucleotide sequence ID" value="NZ_CP038029.1"/>
</dbReference>
<protein>
    <submittedName>
        <fullName evidence="1">Uncharacterized protein</fullName>
    </submittedName>
</protein>
<dbReference type="STRING" id="561061.SAMN05660862_1271"/>
<organism evidence="1 2">
    <name type="scientific">Sphingobacterium psychroaquaticum</name>
    <dbReference type="NCBI Taxonomy" id="561061"/>
    <lineage>
        <taxon>Bacteria</taxon>
        <taxon>Pseudomonadati</taxon>
        <taxon>Bacteroidota</taxon>
        <taxon>Sphingobacteriia</taxon>
        <taxon>Sphingobacteriales</taxon>
        <taxon>Sphingobacteriaceae</taxon>
        <taxon>Sphingobacterium</taxon>
    </lineage>
</organism>
<gene>
    <name evidence="1" type="ORF">SAMN05660862_1271</name>
</gene>
<dbReference type="OrthoDB" id="5381546at2"/>